<accession>A0A0A2GTS8</accession>
<name>A0A0A2GTS8_9FLAO</name>
<dbReference type="Proteomes" id="UP000030140">
    <property type="component" value="Unassembled WGS sequence"/>
</dbReference>
<dbReference type="AlphaFoldDB" id="A0A0A2GTS8"/>
<reference evidence="1 2" key="1">
    <citation type="submission" date="2014-10" db="EMBL/GenBank/DDBJ databases">
        <title>Draft genome sequence of the proteorhodopsin-containing marine bacterium Dokdonia donghaensis.</title>
        <authorList>
            <person name="Gomez-Consarnau L."/>
            <person name="Gonzalez J.M."/>
            <person name="Riedel T."/>
            <person name="Jaenicke S."/>
            <person name="Wagner-Doebler I."/>
            <person name="Fuhrman J.A."/>
        </authorList>
    </citation>
    <scope>NUCLEOTIDE SEQUENCE [LARGE SCALE GENOMIC DNA]</scope>
    <source>
        <strain evidence="1 2">DSW-1</strain>
    </source>
</reference>
<dbReference type="RefSeq" id="WP_035324905.1">
    <property type="nucleotide sequence ID" value="NZ_CP015125.1"/>
</dbReference>
<organism evidence="1 2">
    <name type="scientific">Dokdonia donghaensis DSW-1</name>
    <dbReference type="NCBI Taxonomy" id="1300343"/>
    <lineage>
        <taxon>Bacteria</taxon>
        <taxon>Pseudomonadati</taxon>
        <taxon>Bacteroidota</taxon>
        <taxon>Flavobacteriia</taxon>
        <taxon>Flavobacteriales</taxon>
        <taxon>Flavobacteriaceae</taxon>
        <taxon>Dokdonia</taxon>
    </lineage>
</organism>
<dbReference type="KEGG" id="ddo:I597_1966"/>
<comment type="caution">
    <text evidence="1">The sequence shown here is derived from an EMBL/GenBank/DDBJ whole genome shotgun (WGS) entry which is preliminary data.</text>
</comment>
<evidence type="ECO:0000313" key="1">
    <source>
        <dbReference type="EMBL" id="KGO05883.1"/>
    </source>
</evidence>
<dbReference type="PATRIC" id="fig|1300343.5.peg.1973"/>
<sequence length="353" mass="41188">MLEIIKIDSLKIRIPKYLVNYVDDTFAEEYQKVYVKTGMIEDHVNLDKHKVNVTSGISSRIAVFNSLQGGKSEEQIVIQCNAKQLKEKYLQGITRATLPALYQYIIDLNIVYFTYETFLNAYVSDIDFCYDVKVTPKAMIEANQEIYNSVKPSCFKYVSKPFRQKTNVGMQFNTREKATPGRPYVKIYHKTLELQTKSSEFAEKYLVGQDYQDIGRLEYTIKNSKHRKQLDIQASTLNELLNIDQSKIKSIVFGGVPKYTENDSFHRSFKAVSPTDRLILMLINRCRKRGDNNSIFMNLLNYFDVATEKSRIKKKLETLIFKVDEKSRILPDIETRYFLDAVKLNFWRPNSEQ</sequence>
<evidence type="ECO:0008006" key="3">
    <source>
        <dbReference type="Google" id="ProtNLM"/>
    </source>
</evidence>
<gene>
    <name evidence="1" type="ORF">NV36_02825</name>
</gene>
<dbReference type="EMBL" id="JSAQ01000001">
    <property type="protein sequence ID" value="KGO05883.1"/>
    <property type="molecule type" value="Genomic_DNA"/>
</dbReference>
<evidence type="ECO:0000313" key="2">
    <source>
        <dbReference type="Proteomes" id="UP000030140"/>
    </source>
</evidence>
<proteinExistence type="predicted"/>
<keyword evidence="2" id="KW-1185">Reference proteome</keyword>
<protein>
    <recommendedName>
        <fullName evidence="3">Replication initiation protein</fullName>
    </recommendedName>
</protein>